<accession>A0A561U8Z2</accession>
<name>A0A561U8Z2_9PSEU</name>
<organism evidence="1 2">
    <name type="scientific">Saccharopolyspora dendranthemae</name>
    <dbReference type="NCBI Taxonomy" id="1181886"/>
    <lineage>
        <taxon>Bacteria</taxon>
        <taxon>Bacillati</taxon>
        <taxon>Actinomycetota</taxon>
        <taxon>Actinomycetes</taxon>
        <taxon>Pseudonocardiales</taxon>
        <taxon>Pseudonocardiaceae</taxon>
        <taxon>Saccharopolyspora</taxon>
    </lineage>
</organism>
<dbReference type="EMBL" id="VIWX01000002">
    <property type="protein sequence ID" value="TWF95832.1"/>
    <property type="molecule type" value="Genomic_DNA"/>
</dbReference>
<sequence>MFVVVVAMLLVLVLGFVMFTDALDGTGSMSTRRGLKDLAVQVKRNARLSDHH</sequence>
<dbReference type="AlphaFoldDB" id="A0A561U8Z2"/>
<proteinExistence type="predicted"/>
<evidence type="ECO:0000313" key="2">
    <source>
        <dbReference type="Proteomes" id="UP000316184"/>
    </source>
</evidence>
<protein>
    <submittedName>
        <fullName evidence="1">Uncharacterized protein</fullName>
    </submittedName>
</protein>
<evidence type="ECO:0000313" key="1">
    <source>
        <dbReference type="EMBL" id="TWF95832.1"/>
    </source>
</evidence>
<comment type="caution">
    <text evidence="1">The sequence shown here is derived from an EMBL/GenBank/DDBJ whole genome shotgun (WGS) entry which is preliminary data.</text>
</comment>
<dbReference type="Proteomes" id="UP000316184">
    <property type="component" value="Unassembled WGS sequence"/>
</dbReference>
<gene>
    <name evidence="1" type="ORF">FHU35_12832</name>
</gene>
<keyword evidence="2" id="KW-1185">Reference proteome</keyword>
<reference evidence="1 2" key="1">
    <citation type="submission" date="2019-06" db="EMBL/GenBank/DDBJ databases">
        <title>Sequencing the genomes of 1000 actinobacteria strains.</title>
        <authorList>
            <person name="Klenk H.-P."/>
        </authorList>
    </citation>
    <scope>NUCLEOTIDE SEQUENCE [LARGE SCALE GENOMIC DNA]</scope>
    <source>
        <strain evidence="1 2">DSM 46699</strain>
    </source>
</reference>
<dbReference type="RefSeq" id="WP_186459403.1">
    <property type="nucleotide sequence ID" value="NZ_VIWX01000002.1"/>
</dbReference>